<evidence type="ECO:0000256" key="2">
    <source>
        <dbReference type="ARBA" id="ARBA00023315"/>
    </source>
</evidence>
<evidence type="ECO:0000259" key="4">
    <source>
        <dbReference type="SMART" id="SM00563"/>
    </source>
</evidence>
<dbReference type="Pfam" id="PF01553">
    <property type="entry name" value="Acyltransferase"/>
    <property type="match status" value="1"/>
</dbReference>
<protein>
    <submittedName>
        <fullName evidence="5">1-acyl-sn-glycerol-3-phosphate acyltransferase</fullName>
        <ecNumber evidence="5">2.3.1.-</ecNumber>
    </submittedName>
</protein>
<dbReference type="SMART" id="SM00563">
    <property type="entry name" value="PlsC"/>
    <property type="match status" value="1"/>
</dbReference>
<evidence type="ECO:0000313" key="5">
    <source>
        <dbReference type="EMBL" id="QVT79684.1"/>
    </source>
</evidence>
<sequence>MRSAGALREASHLLPPRSDAAAHPTRWLMRGGRPPSRWLMRRRWDVRVHGGEHVPGRGPVVLAGNHVGYLDGPLVAAFAPRPLHVLTKTEMFAGGLGRFLAAAGQMPLDRFTVDPRAVRTSLRVLRDGGAVGIFPEGVRGDGSLDRFHRGAAYLALVTDAPVVPFLVVGTREPGGHTDSLPARGARIDLSFGEPLDLGRVDWPRTRELVAACSTTLRRRMLDHQTDALAHLGRTLPGPLPAGELEPEPGGGVTEHSR</sequence>
<feature type="domain" description="Phospholipid/glycerol acyltransferase" evidence="4">
    <location>
        <begin position="60"/>
        <end position="170"/>
    </location>
</feature>
<organism evidence="5 6">
    <name type="scientific">Nocardioides aquaticus</name>
    <dbReference type="NCBI Taxonomy" id="160826"/>
    <lineage>
        <taxon>Bacteria</taxon>
        <taxon>Bacillati</taxon>
        <taxon>Actinomycetota</taxon>
        <taxon>Actinomycetes</taxon>
        <taxon>Propionibacteriales</taxon>
        <taxon>Nocardioidaceae</taxon>
        <taxon>Nocardioides</taxon>
    </lineage>
</organism>
<keyword evidence="2 5" id="KW-0012">Acyltransferase</keyword>
<dbReference type="PANTHER" id="PTHR10434">
    <property type="entry name" value="1-ACYL-SN-GLYCEROL-3-PHOSPHATE ACYLTRANSFERASE"/>
    <property type="match status" value="1"/>
</dbReference>
<evidence type="ECO:0000313" key="6">
    <source>
        <dbReference type="Proteomes" id="UP000679307"/>
    </source>
</evidence>
<dbReference type="EC" id="2.3.1.-" evidence="5"/>
<feature type="region of interest" description="Disordered" evidence="3">
    <location>
        <begin position="231"/>
        <end position="257"/>
    </location>
</feature>
<dbReference type="EMBL" id="CP075371">
    <property type="protein sequence ID" value="QVT79684.1"/>
    <property type="molecule type" value="Genomic_DNA"/>
</dbReference>
<keyword evidence="6" id="KW-1185">Reference proteome</keyword>
<gene>
    <name evidence="5" type="primary">plsC_2</name>
    <name evidence="5" type="ORF">ENKNEFLB_02073</name>
</gene>
<reference evidence="5 6" key="1">
    <citation type="submission" date="2021-05" db="EMBL/GenBank/DDBJ databases">
        <title>Complete genome of Nocardioides aquaticus KCTC 9944T isolated from meromictic and hypersaline Ekho Lake, Antarctica.</title>
        <authorList>
            <person name="Hwang K."/>
            <person name="Kim K.M."/>
            <person name="Choe H."/>
        </authorList>
    </citation>
    <scope>NUCLEOTIDE SEQUENCE [LARGE SCALE GENOMIC DNA]</scope>
    <source>
        <strain evidence="5 6">KCTC 9944</strain>
    </source>
</reference>
<proteinExistence type="predicted"/>
<dbReference type="PANTHER" id="PTHR10434:SF11">
    <property type="entry name" value="1-ACYL-SN-GLYCEROL-3-PHOSPHATE ACYLTRANSFERASE"/>
    <property type="match status" value="1"/>
</dbReference>
<keyword evidence="1 5" id="KW-0808">Transferase</keyword>
<evidence type="ECO:0000256" key="1">
    <source>
        <dbReference type="ARBA" id="ARBA00022679"/>
    </source>
</evidence>
<name>A0ABX8EHE3_9ACTN</name>
<dbReference type="GO" id="GO:0016746">
    <property type="term" value="F:acyltransferase activity"/>
    <property type="evidence" value="ECO:0007669"/>
    <property type="project" value="UniProtKB-KW"/>
</dbReference>
<dbReference type="InterPro" id="IPR002123">
    <property type="entry name" value="Plipid/glycerol_acylTrfase"/>
</dbReference>
<accession>A0ABX8EHE3</accession>
<feature type="compositionally biased region" description="Gly residues" evidence="3">
    <location>
        <begin position="248"/>
        <end position="257"/>
    </location>
</feature>
<dbReference type="RefSeq" id="WP_246535956.1">
    <property type="nucleotide sequence ID" value="NZ_BAAAHS010000073.1"/>
</dbReference>
<dbReference type="Proteomes" id="UP000679307">
    <property type="component" value="Chromosome"/>
</dbReference>
<dbReference type="CDD" id="cd07989">
    <property type="entry name" value="LPLAT_AGPAT-like"/>
    <property type="match status" value="1"/>
</dbReference>
<evidence type="ECO:0000256" key="3">
    <source>
        <dbReference type="SAM" id="MobiDB-lite"/>
    </source>
</evidence>